<dbReference type="EMBL" id="LR796919">
    <property type="protein sequence ID" value="CAB4174761.1"/>
    <property type="molecule type" value="Genomic_DNA"/>
</dbReference>
<protein>
    <submittedName>
        <fullName evidence="1">Uncharacterized protein</fullName>
    </submittedName>
</protein>
<accession>A0A6J5PZ86</accession>
<name>A0A6J5PZ86_9CAUD</name>
<evidence type="ECO:0000313" key="4">
    <source>
        <dbReference type="EMBL" id="CAB5231281.1"/>
    </source>
</evidence>
<evidence type="ECO:0000313" key="1">
    <source>
        <dbReference type="EMBL" id="CAB4174761.1"/>
    </source>
</evidence>
<sequence length="260" mass="29364">MAEQHNLSLFITTPSIHGSFSMEYVTTVVSIINLAGKEGIPVQWYPLAGNSILPVARNRCIHNFMQSGFSHALLLDADVGLSPKDVIDCVKSGLKFTALPYCKRTFSTDKSVQNIVKYADSGAMAFHAGMSPGAFKLSEDQESTPKEIRELGFAQADSTATGAMIINRKVFLEFQKGHPDRRYKEHYGGPDEDVFEYFRYSRDKNQYFVGEDWTFCKDWRELGGKIWLKLDAKTAHSTHFPMIWDGDLSIKMLNEGWTIE</sequence>
<dbReference type="EMBL" id="LR797071">
    <property type="protein sequence ID" value="CAB4184949.1"/>
    <property type="molecule type" value="Genomic_DNA"/>
</dbReference>
<evidence type="ECO:0000313" key="3">
    <source>
        <dbReference type="EMBL" id="CAB4192912.1"/>
    </source>
</evidence>
<dbReference type="EMBL" id="LR797185">
    <property type="protein sequence ID" value="CAB4192912.1"/>
    <property type="molecule type" value="Genomic_DNA"/>
</dbReference>
<gene>
    <name evidence="2" type="ORF">UFOVP1131_63</name>
    <name evidence="3" type="ORF">UFOVP1245_123</name>
    <name evidence="4" type="ORF">UFOVP1582_55</name>
    <name evidence="1" type="ORF">UFOVP966_77</name>
</gene>
<dbReference type="EMBL" id="LR798428">
    <property type="protein sequence ID" value="CAB5231281.1"/>
    <property type="molecule type" value="Genomic_DNA"/>
</dbReference>
<organism evidence="1">
    <name type="scientific">uncultured Caudovirales phage</name>
    <dbReference type="NCBI Taxonomy" id="2100421"/>
    <lineage>
        <taxon>Viruses</taxon>
        <taxon>Duplodnaviria</taxon>
        <taxon>Heunggongvirae</taxon>
        <taxon>Uroviricota</taxon>
        <taxon>Caudoviricetes</taxon>
        <taxon>Peduoviridae</taxon>
        <taxon>Maltschvirus</taxon>
        <taxon>Maltschvirus maltsch</taxon>
    </lineage>
</organism>
<evidence type="ECO:0000313" key="2">
    <source>
        <dbReference type="EMBL" id="CAB4184949.1"/>
    </source>
</evidence>
<reference evidence="1" key="1">
    <citation type="submission" date="2020-05" db="EMBL/GenBank/DDBJ databases">
        <authorList>
            <person name="Chiriac C."/>
            <person name="Salcher M."/>
            <person name="Ghai R."/>
            <person name="Kavagutti S V."/>
        </authorList>
    </citation>
    <scope>NUCLEOTIDE SEQUENCE</scope>
</reference>
<proteinExistence type="predicted"/>